<proteinExistence type="predicted"/>
<protein>
    <submittedName>
        <fullName evidence="1">Uncharacterized protein</fullName>
    </submittedName>
</protein>
<reference evidence="1 2" key="1">
    <citation type="submission" date="2020-10" db="EMBL/GenBank/DDBJ databases">
        <title>Plant Genome Project.</title>
        <authorList>
            <person name="Zhang R.-G."/>
        </authorList>
    </citation>
    <scope>NUCLEOTIDE SEQUENCE [LARGE SCALE GENOMIC DNA]</scope>
    <source>
        <strain evidence="1">FAFU-HL-1</strain>
        <tissue evidence="1">Leaf</tissue>
    </source>
</reference>
<keyword evidence="2" id="KW-1185">Reference proteome</keyword>
<organism evidence="1 2">
    <name type="scientific">Salix dunnii</name>
    <dbReference type="NCBI Taxonomy" id="1413687"/>
    <lineage>
        <taxon>Eukaryota</taxon>
        <taxon>Viridiplantae</taxon>
        <taxon>Streptophyta</taxon>
        <taxon>Embryophyta</taxon>
        <taxon>Tracheophyta</taxon>
        <taxon>Spermatophyta</taxon>
        <taxon>Magnoliopsida</taxon>
        <taxon>eudicotyledons</taxon>
        <taxon>Gunneridae</taxon>
        <taxon>Pentapetalae</taxon>
        <taxon>rosids</taxon>
        <taxon>fabids</taxon>
        <taxon>Malpighiales</taxon>
        <taxon>Salicaceae</taxon>
        <taxon>Saliceae</taxon>
        <taxon>Salix</taxon>
    </lineage>
</organism>
<gene>
    <name evidence="1" type="ORF">SADUNF_Sadunf05G0154700</name>
</gene>
<dbReference type="OrthoDB" id="10528093at2759"/>
<dbReference type="Proteomes" id="UP000657918">
    <property type="component" value="Unassembled WGS sequence"/>
</dbReference>
<name>A0A835K8X3_9ROSI</name>
<evidence type="ECO:0000313" key="1">
    <source>
        <dbReference type="EMBL" id="KAF9682887.1"/>
    </source>
</evidence>
<comment type="caution">
    <text evidence="1">The sequence shown here is derived from an EMBL/GenBank/DDBJ whole genome shotgun (WGS) entry which is preliminary data.</text>
</comment>
<dbReference type="AlphaFoldDB" id="A0A835K8X3"/>
<evidence type="ECO:0000313" key="2">
    <source>
        <dbReference type="Proteomes" id="UP000657918"/>
    </source>
</evidence>
<accession>A0A835K8X3</accession>
<sequence>MCHISNSLAGAAAFVGMEATHNSINPKENTFIQNALHFLFSKHFLAPRVSLPLAESSPSAVKAKAGASFPWVISESRRLLGDGLRKKMYDIDDETYTSLAVNVNRKQFSRMKDLVSSSFDGKVFMRMLVK</sequence>
<dbReference type="EMBL" id="JADGMS010000005">
    <property type="protein sequence ID" value="KAF9682887.1"/>
    <property type="molecule type" value="Genomic_DNA"/>
</dbReference>